<dbReference type="EMBL" id="ML181768">
    <property type="protein sequence ID" value="THU75635.1"/>
    <property type="molecule type" value="Genomic_DNA"/>
</dbReference>
<sequence length="484" mass="55981">MSRKFDFDLTPLLGHFDFGAFTAQQKHAIIGTLQLPQEGYNFIWNSLFRSDILTRKDLYDRCLSHPFSIQRLYSSKLHGLQTFFEYLRMATEQFTRKILILKTDDRFSVGIFMRGEIPWDEDPTVNDNVVLCSFLPQTSATFSTYFTCTTGYRLHCSDFNLQLYDKIHESTFVFITTPPQASGAEIRVSIALDKFSKRVQKQIGRINRTPITVDLWFEHVPTEIRLKRFEREKAPYRVNDIADVDWDTHPGWLKDVFFIEHRTRIGEFKLDPRSENDFIHQLEDKTPDQLDQVMELALDCHLDNELFWAFSLTASQVPLRRDQIRRWMDSHPPSAFVLLRVFPSLEDPPLLPLETVPFTRNILENIIRSANTLGIASLVALEKISANIARLSSREYLDLLWLTALSVRSMQLVQEIMFVLNDCRATSNDQSAAARYERQHGLGIAIDRAEEAVDSTLTLPDVSYPLYSCCLGIISKAGRRCSRF</sequence>
<dbReference type="AlphaFoldDB" id="A0A4V4HAI3"/>
<proteinExistence type="predicted"/>
<evidence type="ECO:0000313" key="1">
    <source>
        <dbReference type="EMBL" id="THU75635.1"/>
    </source>
</evidence>
<gene>
    <name evidence="1" type="ORF">K435DRAFT_880443</name>
</gene>
<dbReference type="Proteomes" id="UP000297245">
    <property type="component" value="Unassembled WGS sequence"/>
</dbReference>
<accession>A0A4V4HAI3</accession>
<protein>
    <submittedName>
        <fullName evidence="1">Uncharacterized protein</fullName>
    </submittedName>
</protein>
<evidence type="ECO:0000313" key="2">
    <source>
        <dbReference type="Proteomes" id="UP000297245"/>
    </source>
</evidence>
<dbReference type="OrthoDB" id="6513042at2759"/>
<keyword evidence="2" id="KW-1185">Reference proteome</keyword>
<reference evidence="1 2" key="1">
    <citation type="journal article" date="2019" name="Nat. Ecol. Evol.">
        <title>Megaphylogeny resolves global patterns of mushroom evolution.</title>
        <authorList>
            <person name="Varga T."/>
            <person name="Krizsan K."/>
            <person name="Foldi C."/>
            <person name="Dima B."/>
            <person name="Sanchez-Garcia M."/>
            <person name="Sanchez-Ramirez S."/>
            <person name="Szollosi G.J."/>
            <person name="Szarkandi J.G."/>
            <person name="Papp V."/>
            <person name="Albert L."/>
            <person name="Andreopoulos W."/>
            <person name="Angelini C."/>
            <person name="Antonin V."/>
            <person name="Barry K.W."/>
            <person name="Bougher N.L."/>
            <person name="Buchanan P."/>
            <person name="Buyck B."/>
            <person name="Bense V."/>
            <person name="Catcheside P."/>
            <person name="Chovatia M."/>
            <person name="Cooper J."/>
            <person name="Damon W."/>
            <person name="Desjardin D."/>
            <person name="Finy P."/>
            <person name="Geml J."/>
            <person name="Haridas S."/>
            <person name="Hughes K."/>
            <person name="Justo A."/>
            <person name="Karasinski D."/>
            <person name="Kautmanova I."/>
            <person name="Kiss B."/>
            <person name="Kocsube S."/>
            <person name="Kotiranta H."/>
            <person name="LaButti K.M."/>
            <person name="Lechner B.E."/>
            <person name="Liimatainen K."/>
            <person name="Lipzen A."/>
            <person name="Lukacs Z."/>
            <person name="Mihaltcheva S."/>
            <person name="Morgado L.N."/>
            <person name="Niskanen T."/>
            <person name="Noordeloos M.E."/>
            <person name="Ohm R.A."/>
            <person name="Ortiz-Santana B."/>
            <person name="Ovrebo C."/>
            <person name="Racz N."/>
            <person name="Riley R."/>
            <person name="Savchenko A."/>
            <person name="Shiryaev A."/>
            <person name="Soop K."/>
            <person name="Spirin V."/>
            <person name="Szebenyi C."/>
            <person name="Tomsovsky M."/>
            <person name="Tulloss R.E."/>
            <person name="Uehling J."/>
            <person name="Grigoriev I.V."/>
            <person name="Vagvolgyi C."/>
            <person name="Papp T."/>
            <person name="Martin F.M."/>
            <person name="Miettinen O."/>
            <person name="Hibbett D.S."/>
            <person name="Nagy L.G."/>
        </authorList>
    </citation>
    <scope>NUCLEOTIDE SEQUENCE [LARGE SCALE GENOMIC DNA]</scope>
    <source>
        <strain evidence="1 2">CBS 962.96</strain>
    </source>
</reference>
<name>A0A4V4HAI3_DENBC</name>
<organism evidence="1 2">
    <name type="scientific">Dendrothele bispora (strain CBS 962.96)</name>
    <dbReference type="NCBI Taxonomy" id="1314807"/>
    <lineage>
        <taxon>Eukaryota</taxon>
        <taxon>Fungi</taxon>
        <taxon>Dikarya</taxon>
        <taxon>Basidiomycota</taxon>
        <taxon>Agaricomycotina</taxon>
        <taxon>Agaricomycetes</taxon>
        <taxon>Agaricomycetidae</taxon>
        <taxon>Agaricales</taxon>
        <taxon>Agaricales incertae sedis</taxon>
        <taxon>Dendrothele</taxon>
    </lineage>
</organism>